<keyword evidence="2" id="KW-0175">Coiled coil</keyword>
<dbReference type="Proteomes" id="UP000181884">
    <property type="component" value="Unassembled WGS sequence"/>
</dbReference>
<dbReference type="STRING" id="214095.RU97_GL002002"/>
<dbReference type="PANTHER" id="PTHR39160">
    <property type="entry name" value="CELL WALL-BINDING PROTEIN YOCH"/>
    <property type="match status" value="1"/>
</dbReference>
<evidence type="ECO:0000313" key="7">
    <source>
        <dbReference type="EMBL" id="OJG18605.1"/>
    </source>
</evidence>
<feature type="chain" id="PRO_5039396712" evidence="4">
    <location>
        <begin position="25"/>
        <end position="386"/>
    </location>
</feature>
<accession>A0A1L8RFY0</accession>
<feature type="signal peptide" evidence="4">
    <location>
        <begin position="1"/>
        <end position="24"/>
    </location>
</feature>
<feature type="region of interest" description="Disordered" evidence="3">
    <location>
        <begin position="213"/>
        <end position="297"/>
    </location>
</feature>
<sequence>MKAKKMMTTLIAALALNLSLPIFAKAESLDTIKEQESQLSRQGEEISVEIQLALNDVNEKYQAIEDLKTDIAKAEKKLATSEKQIKETKETIAKRKEVVAERLQDMQLNGTNQRTWQTLLDSESFSDFIGRAYALTVLQDAEKTKIESLFSEKDKLEGLQTTVKETKASLETKETELSEEAVSLDGKLSNLKQQLSDNQATLTQLAASREAEEKRLADEAAKQAAAEKAAAEKAKAEAEAQKAESTESSEAASESTTETTEKPAKPTQPEKPAESEKPESNDHDNSSEQPSGGKTRMMESTAYSWREVGASHLTATGLDLRQTSAVVAVDPSVIPLNTMVQVEGYGVAIAADTGGAIKGNILDVHFDSVERCHVWGRRQVKVTILD</sequence>
<dbReference type="Gene3D" id="6.10.250.3150">
    <property type="match status" value="1"/>
</dbReference>
<dbReference type="InterPro" id="IPR051933">
    <property type="entry name" value="Resuscitation_pf_RpfB"/>
</dbReference>
<evidence type="ECO:0000259" key="5">
    <source>
        <dbReference type="Pfam" id="PF06725"/>
    </source>
</evidence>
<feature type="domain" description="Peptidoglycan hydrolase PcsB coiled-coil" evidence="6">
    <location>
        <begin position="85"/>
        <end position="157"/>
    </location>
</feature>
<reference evidence="7 8" key="1">
    <citation type="submission" date="2014-12" db="EMBL/GenBank/DDBJ databases">
        <title>Draft genome sequences of 29 type strains of Enterococci.</title>
        <authorList>
            <person name="Zhong Z."/>
            <person name="Sun Z."/>
            <person name="Liu W."/>
            <person name="Zhang W."/>
            <person name="Zhang H."/>
        </authorList>
    </citation>
    <scope>NUCLEOTIDE SEQUENCE [LARGE SCALE GENOMIC DNA]</scope>
    <source>
        <strain evidence="7 8">DSM 17029</strain>
    </source>
</reference>
<name>A0A1L8RFY0_9ENTE</name>
<gene>
    <name evidence="7" type="ORF">RU97_GL002002</name>
</gene>
<dbReference type="InterPro" id="IPR057309">
    <property type="entry name" value="PcsB_CC"/>
</dbReference>
<dbReference type="CDD" id="cd22786">
    <property type="entry name" value="DPBB_YuiC-like"/>
    <property type="match status" value="1"/>
</dbReference>
<dbReference type="InterPro" id="IPR010611">
    <property type="entry name" value="3D_dom"/>
</dbReference>
<feature type="domain" description="3D" evidence="5">
    <location>
        <begin position="326"/>
        <end position="385"/>
    </location>
</feature>
<evidence type="ECO:0000256" key="3">
    <source>
        <dbReference type="SAM" id="MobiDB-lite"/>
    </source>
</evidence>
<evidence type="ECO:0000256" key="1">
    <source>
        <dbReference type="ARBA" id="ARBA00022729"/>
    </source>
</evidence>
<feature type="coiled-coil region" evidence="2">
    <location>
        <begin position="57"/>
        <end position="91"/>
    </location>
</feature>
<dbReference type="GO" id="GO:0009254">
    <property type="term" value="P:peptidoglycan turnover"/>
    <property type="evidence" value="ECO:0007669"/>
    <property type="project" value="InterPro"/>
</dbReference>
<evidence type="ECO:0000256" key="2">
    <source>
        <dbReference type="SAM" id="Coils"/>
    </source>
</evidence>
<evidence type="ECO:0000313" key="8">
    <source>
        <dbReference type="Proteomes" id="UP000181884"/>
    </source>
</evidence>
<dbReference type="GO" id="GO:0019867">
    <property type="term" value="C:outer membrane"/>
    <property type="evidence" value="ECO:0007669"/>
    <property type="project" value="InterPro"/>
</dbReference>
<keyword evidence="1 4" id="KW-0732">Signal</keyword>
<feature type="compositionally biased region" description="Basic and acidic residues" evidence="3">
    <location>
        <begin position="271"/>
        <end position="286"/>
    </location>
</feature>
<proteinExistence type="predicted"/>
<feature type="compositionally biased region" description="Low complexity" evidence="3">
    <location>
        <begin position="246"/>
        <end position="258"/>
    </location>
</feature>
<dbReference type="GO" id="GO:0004553">
    <property type="term" value="F:hydrolase activity, hydrolyzing O-glycosyl compounds"/>
    <property type="evidence" value="ECO:0007669"/>
    <property type="project" value="InterPro"/>
</dbReference>
<dbReference type="RefSeq" id="WP_067395597.1">
    <property type="nucleotide sequence ID" value="NZ_JXKH01000004.1"/>
</dbReference>
<dbReference type="Pfam" id="PF06725">
    <property type="entry name" value="3D"/>
    <property type="match status" value="1"/>
</dbReference>
<dbReference type="SUPFAM" id="SSF50685">
    <property type="entry name" value="Barwin-like endoglucanases"/>
    <property type="match status" value="1"/>
</dbReference>
<evidence type="ECO:0000259" key="6">
    <source>
        <dbReference type="Pfam" id="PF24568"/>
    </source>
</evidence>
<keyword evidence="8" id="KW-1185">Reference proteome</keyword>
<dbReference type="InterPro" id="IPR036908">
    <property type="entry name" value="RlpA-like_sf"/>
</dbReference>
<dbReference type="Pfam" id="PF24568">
    <property type="entry name" value="CC_PcsB"/>
    <property type="match status" value="1"/>
</dbReference>
<feature type="compositionally biased region" description="Basic and acidic residues" evidence="3">
    <location>
        <begin position="229"/>
        <end position="245"/>
    </location>
</feature>
<protein>
    <submittedName>
        <fullName evidence="7">Uncharacterized protein</fullName>
    </submittedName>
</protein>
<evidence type="ECO:0000256" key="4">
    <source>
        <dbReference type="SAM" id="SignalP"/>
    </source>
</evidence>
<dbReference type="AlphaFoldDB" id="A0A1L8RFY0"/>
<organism evidence="7 8">
    <name type="scientific">Enterococcus canis</name>
    <dbReference type="NCBI Taxonomy" id="214095"/>
    <lineage>
        <taxon>Bacteria</taxon>
        <taxon>Bacillati</taxon>
        <taxon>Bacillota</taxon>
        <taxon>Bacilli</taxon>
        <taxon>Lactobacillales</taxon>
        <taxon>Enterococcaceae</taxon>
        <taxon>Enterococcus</taxon>
    </lineage>
</organism>
<comment type="caution">
    <text evidence="7">The sequence shown here is derived from an EMBL/GenBank/DDBJ whole genome shotgun (WGS) entry which is preliminary data.</text>
</comment>
<dbReference type="PANTHER" id="PTHR39160:SF4">
    <property type="entry name" value="RESUSCITATION-PROMOTING FACTOR RPFB"/>
    <property type="match status" value="1"/>
</dbReference>
<dbReference type="EMBL" id="JXKH01000004">
    <property type="protein sequence ID" value="OJG18605.1"/>
    <property type="molecule type" value="Genomic_DNA"/>
</dbReference>